<gene>
    <name evidence="12" type="ORF">SAY87_027113</name>
</gene>
<dbReference type="PANTHER" id="PTHR31992:SF159">
    <property type="entry name" value="DOF ZINC FINGER PROTEIN"/>
    <property type="match status" value="1"/>
</dbReference>
<feature type="region of interest" description="Disordered" evidence="10">
    <location>
        <begin position="103"/>
        <end position="131"/>
    </location>
</feature>
<dbReference type="Pfam" id="PF02701">
    <property type="entry name" value="Zn_ribbon_Dof"/>
    <property type="match status" value="1"/>
</dbReference>
<accession>A0AAN7JLI7</accession>
<evidence type="ECO:0000256" key="2">
    <source>
        <dbReference type="ARBA" id="ARBA00022771"/>
    </source>
</evidence>
<dbReference type="AlphaFoldDB" id="A0AAN7JLI7"/>
<evidence type="ECO:0000256" key="3">
    <source>
        <dbReference type="ARBA" id="ARBA00022833"/>
    </source>
</evidence>
<dbReference type="GO" id="GO:0003677">
    <property type="term" value="F:DNA binding"/>
    <property type="evidence" value="ECO:0007669"/>
    <property type="project" value="UniProtKB-UniRule"/>
</dbReference>
<reference evidence="12 13" key="1">
    <citation type="journal article" date="2023" name="Hortic Res">
        <title>Pangenome of water caltrop reveals structural variations and asymmetric subgenome divergence after allopolyploidization.</title>
        <authorList>
            <person name="Zhang X."/>
            <person name="Chen Y."/>
            <person name="Wang L."/>
            <person name="Yuan Y."/>
            <person name="Fang M."/>
            <person name="Shi L."/>
            <person name="Lu R."/>
            <person name="Comes H.P."/>
            <person name="Ma Y."/>
            <person name="Chen Y."/>
            <person name="Huang G."/>
            <person name="Zhou Y."/>
            <person name="Zheng Z."/>
            <person name="Qiu Y."/>
        </authorList>
    </citation>
    <scope>NUCLEOTIDE SEQUENCE [LARGE SCALE GENOMIC DNA]</scope>
    <source>
        <tissue evidence="12">Roots</tissue>
    </source>
</reference>
<comment type="subcellular location">
    <subcellularLocation>
        <location evidence="8 9">Nucleus</location>
    </subcellularLocation>
</comment>
<evidence type="ECO:0000256" key="7">
    <source>
        <dbReference type="ARBA" id="ARBA00023242"/>
    </source>
</evidence>
<sequence length="347" mass="38063">MSLTSLQVCMDSAHWLEGSLIQDESGIDSSSSPSRGDMLACSGPLMERRLRPPHDLPLKCPRCESTHTKFCYYNNYSLSQPRYFCKTCRRYWTKGGTLRNIPVGGGCRKNRKASASSSKKQTEQDHHHNSGPMLMQTQLQLQGSSSSPALSNFSARNSTDIHLSLPRDYNHHMQQLSPQFGRLLVNGGGPPPFSSMDHFMEGRFGATIAGGPPMDFIMEGKLEAIVGSSNPSSCGGNNNYDFMGNNNPCSEQVQQLGLGVLMGDAANFGDLSMSSSFGPNFHGLCSSSPSYGAIPSPMDHPMVPHCGIGEANFMENNFYQNTATIDVKPNPKLLSLEWHDQNAWLHY</sequence>
<comment type="function">
    <text evidence="9">Transcription factor that binds specifically to a 5'-AA[AG]G-3' consensus core sequence.</text>
</comment>
<evidence type="ECO:0000256" key="6">
    <source>
        <dbReference type="ARBA" id="ARBA00023163"/>
    </source>
</evidence>
<evidence type="ECO:0000256" key="8">
    <source>
        <dbReference type="PROSITE-ProRule" id="PRU00071"/>
    </source>
</evidence>
<keyword evidence="4 9" id="KW-0805">Transcription regulation</keyword>
<dbReference type="InterPro" id="IPR045174">
    <property type="entry name" value="Dof"/>
</dbReference>
<keyword evidence="5 8" id="KW-0238">DNA-binding</keyword>
<evidence type="ECO:0000256" key="1">
    <source>
        <dbReference type="ARBA" id="ARBA00022723"/>
    </source>
</evidence>
<evidence type="ECO:0000256" key="4">
    <source>
        <dbReference type="ARBA" id="ARBA00023015"/>
    </source>
</evidence>
<dbReference type="PANTHER" id="PTHR31992">
    <property type="entry name" value="DOF ZINC FINGER PROTEIN DOF1.4-RELATED"/>
    <property type="match status" value="1"/>
</dbReference>
<evidence type="ECO:0000256" key="10">
    <source>
        <dbReference type="SAM" id="MobiDB-lite"/>
    </source>
</evidence>
<keyword evidence="6 9" id="KW-0804">Transcription</keyword>
<evidence type="ECO:0000259" key="11">
    <source>
        <dbReference type="PROSITE" id="PS50884"/>
    </source>
</evidence>
<keyword evidence="3 9" id="KW-0862">Zinc</keyword>
<dbReference type="GO" id="GO:0005634">
    <property type="term" value="C:nucleus"/>
    <property type="evidence" value="ECO:0007669"/>
    <property type="project" value="UniProtKB-SubCell"/>
</dbReference>
<dbReference type="Proteomes" id="UP001345219">
    <property type="component" value="Chromosome 21"/>
</dbReference>
<dbReference type="PROSITE" id="PS01361">
    <property type="entry name" value="ZF_DOF_1"/>
    <property type="match status" value="1"/>
</dbReference>
<protein>
    <recommendedName>
        <fullName evidence="9">Dof zinc finger protein</fullName>
    </recommendedName>
</protein>
<evidence type="ECO:0000256" key="5">
    <source>
        <dbReference type="ARBA" id="ARBA00023125"/>
    </source>
</evidence>
<dbReference type="PROSITE" id="PS50884">
    <property type="entry name" value="ZF_DOF_2"/>
    <property type="match status" value="1"/>
</dbReference>
<proteinExistence type="predicted"/>
<dbReference type="GO" id="GO:0008270">
    <property type="term" value="F:zinc ion binding"/>
    <property type="evidence" value="ECO:0007669"/>
    <property type="project" value="UniProtKB-KW"/>
</dbReference>
<evidence type="ECO:0000313" key="12">
    <source>
        <dbReference type="EMBL" id="KAK4749664.1"/>
    </source>
</evidence>
<dbReference type="GO" id="GO:0003700">
    <property type="term" value="F:DNA-binding transcription factor activity"/>
    <property type="evidence" value="ECO:0007669"/>
    <property type="project" value="UniProtKB-UniRule"/>
</dbReference>
<dbReference type="InterPro" id="IPR003851">
    <property type="entry name" value="Znf_Dof"/>
</dbReference>
<dbReference type="EMBL" id="JAXIOK010000018">
    <property type="protein sequence ID" value="KAK4749664.1"/>
    <property type="molecule type" value="Genomic_DNA"/>
</dbReference>
<feature type="domain" description="Dof-type" evidence="11">
    <location>
        <begin position="58"/>
        <end position="112"/>
    </location>
</feature>
<keyword evidence="2 8" id="KW-0863">Zinc-finger</keyword>
<evidence type="ECO:0000256" key="9">
    <source>
        <dbReference type="RuleBase" id="RU369094"/>
    </source>
</evidence>
<name>A0AAN7JLI7_9MYRT</name>
<evidence type="ECO:0000313" key="13">
    <source>
        <dbReference type="Proteomes" id="UP001345219"/>
    </source>
</evidence>
<keyword evidence="1 9" id="KW-0479">Metal-binding</keyword>
<organism evidence="12 13">
    <name type="scientific">Trapa incisa</name>
    <dbReference type="NCBI Taxonomy" id="236973"/>
    <lineage>
        <taxon>Eukaryota</taxon>
        <taxon>Viridiplantae</taxon>
        <taxon>Streptophyta</taxon>
        <taxon>Embryophyta</taxon>
        <taxon>Tracheophyta</taxon>
        <taxon>Spermatophyta</taxon>
        <taxon>Magnoliopsida</taxon>
        <taxon>eudicotyledons</taxon>
        <taxon>Gunneridae</taxon>
        <taxon>Pentapetalae</taxon>
        <taxon>rosids</taxon>
        <taxon>malvids</taxon>
        <taxon>Myrtales</taxon>
        <taxon>Lythraceae</taxon>
        <taxon>Trapa</taxon>
    </lineage>
</organism>
<keyword evidence="7 8" id="KW-0539">Nucleus</keyword>
<keyword evidence="13" id="KW-1185">Reference proteome</keyword>
<comment type="caution">
    <text evidence="12">The sequence shown here is derived from an EMBL/GenBank/DDBJ whole genome shotgun (WGS) entry which is preliminary data.</text>
</comment>